<organism evidence="2 3">
    <name type="scientific">Corallococcus llansteffanensis</name>
    <dbReference type="NCBI Taxonomy" id="2316731"/>
    <lineage>
        <taxon>Bacteria</taxon>
        <taxon>Pseudomonadati</taxon>
        <taxon>Myxococcota</taxon>
        <taxon>Myxococcia</taxon>
        <taxon>Myxococcales</taxon>
        <taxon>Cystobacterineae</taxon>
        <taxon>Myxococcaceae</taxon>
        <taxon>Corallococcus</taxon>
    </lineage>
</organism>
<reference evidence="3" key="1">
    <citation type="submission" date="2018-09" db="EMBL/GenBank/DDBJ databases">
        <authorList>
            <person name="Livingstone P.G."/>
            <person name="Whitworth D.E."/>
        </authorList>
    </citation>
    <scope>NUCLEOTIDE SEQUENCE [LARGE SCALE GENOMIC DNA]</scope>
    <source>
        <strain evidence="3">CA051B</strain>
    </source>
</reference>
<evidence type="ECO:0000313" key="3">
    <source>
        <dbReference type="Proteomes" id="UP000272888"/>
    </source>
</evidence>
<dbReference type="AlphaFoldDB" id="A0A3A8MYB7"/>
<proteinExistence type="predicted"/>
<evidence type="ECO:0000313" key="2">
    <source>
        <dbReference type="EMBL" id="RKH37277.1"/>
    </source>
</evidence>
<name>A0A3A8MYB7_9BACT</name>
<comment type="caution">
    <text evidence="2">The sequence shown here is derived from an EMBL/GenBank/DDBJ whole genome shotgun (WGS) entry which is preliminary data.</text>
</comment>
<dbReference type="NCBIfam" id="TIGR02226">
    <property type="entry name" value="two_anch"/>
    <property type="match status" value="1"/>
</dbReference>
<dbReference type="Pfam" id="PF07584">
    <property type="entry name" value="BatA"/>
    <property type="match status" value="1"/>
</dbReference>
<dbReference type="InterPro" id="IPR024163">
    <property type="entry name" value="Aerotolerance_reg_N"/>
</dbReference>
<feature type="non-terminal residue" evidence="2">
    <location>
        <position position="57"/>
    </location>
</feature>
<feature type="domain" description="Aerotolerance regulator N-terminal" evidence="1">
    <location>
        <begin position="16"/>
        <end position="55"/>
    </location>
</feature>
<sequence length="57" mass="6368">MRRSASGASASPRWKGALGALIPVLVHLFDRRRPRAHPFGPMAFVLRSQKRTASRLK</sequence>
<dbReference type="RefSeq" id="WP_147451651.1">
    <property type="nucleotide sequence ID" value="NZ_RAWB01000935.1"/>
</dbReference>
<dbReference type="Proteomes" id="UP000272888">
    <property type="component" value="Unassembled WGS sequence"/>
</dbReference>
<dbReference type="InterPro" id="IPR011933">
    <property type="entry name" value="Double_TM_dom"/>
</dbReference>
<accession>A0A3A8MYB7</accession>
<protein>
    <recommendedName>
        <fullName evidence="1">Aerotolerance regulator N-terminal domain-containing protein</fullName>
    </recommendedName>
</protein>
<keyword evidence="3" id="KW-1185">Reference proteome</keyword>
<evidence type="ECO:0000259" key="1">
    <source>
        <dbReference type="Pfam" id="PF07584"/>
    </source>
</evidence>
<gene>
    <name evidence="2" type="ORF">D7V93_42220</name>
</gene>
<dbReference type="EMBL" id="RAWB01000935">
    <property type="protein sequence ID" value="RKH37277.1"/>
    <property type="molecule type" value="Genomic_DNA"/>
</dbReference>